<dbReference type="AlphaFoldDB" id="A0A9E8LXF0"/>
<evidence type="ECO:0000256" key="7">
    <source>
        <dbReference type="HAMAP-Rule" id="MF_00259"/>
    </source>
</evidence>
<evidence type="ECO:0000256" key="5">
    <source>
        <dbReference type="ARBA" id="ARBA00031395"/>
    </source>
</evidence>
<dbReference type="Gene3D" id="4.10.1250.10">
    <property type="entry name" value="Aminomethyltransferase fragment"/>
    <property type="match status" value="1"/>
</dbReference>
<dbReference type="Pfam" id="PF08669">
    <property type="entry name" value="GCV_T_C"/>
    <property type="match status" value="1"/>
</dbReference>
<evidence type="ECO:0000259" key="9">
    <source>
        <dbReference type="Pfam" id="PF01571"/>
    </source>
</evidence>
<dbReference type="GO" id="GO:0005829">
    <property type="term" value="C:cytosol"/>
    <property type="evidence" value="ECO:0007669"/>
    <property type="project" value="TreeGrafter"/>
</dbReference>
<evidence type="ECO:0000256" key="1">
    <source>
        <dbReference type="ARBA" id="ARBA00008609"/>
    </source>
</evidence>
<evidence type="ECO:0000256" key="4">
    <source>
        <dbReference type="ARBA" id="ARBA00022679"/>
    </source>
</evidence>
<dbReference type="InterPro" id="IPR013977">
    <property type="entry name" value="GcvT_C"/>
</dbReference>
<evidence type="ECO:0000256" key="6">
    <source>
        <dbReference type="ARBA" id="ARBA00047665"/>
    </source>
</evidence>
<dbReference type="RefSeq" id="WP_275419551.1">
    <property type="nucleotide sequence ID" value="NZ_CP106877.1"/>
</dbReference>
<reference evidence="11" key="1">
    <citation type="submission" date="2022-09" db="EMBL/GenBank/DDBJ databases">
        <title>Complete Genomes of Fervidibacillus albus and Fervidibacillus halotolerans isolated from tidal flat sediments.</title>
        <authorList>
            <person name="Kwon K.K."/>
            <person name="Yang S.-H."/>
            <person name="Park M.J."/>
            <person name="Oh H.-M."/>
        </authorList>
    </citation>
    <scope>NUCLEOTIDE SEQUENCE</scope>
    <source>
        <strain evidence="11">MEBiC13594</strain>
    </source>
</reference>
<dbReference type="NCBIfam" id="NF001567">
    <property type="entry name" value="PRK00389.1"/>
    <property type="match status" value="1"/>
</dbReference>
<keyword evidence="4 7" id="KW-0808">Transferase</keyword>
<dbReference type="FunFam" id="4.10.1250.10:FF:000001">
    <property type="entry name" value="Aminomethyltransferase"/>
    <property type="match status" value="1"/>
</dbReference>
<comment type="similarity">
    <text evidence="1 7">Belongs to the GcvT family.</text>
</comment>
<dbReference type="PANTHER" id="PTHR43757:SF2">
    <property type="entry name" value="AMINOMETHYLTRANSFERASE, MITOCHONDRIAL"/>
    <property type="match status" value="1"/>
</dbReference>
<dbReference type="Pfam" id="PF01571">
    <property type="entry name" value="GCV_T"/>
    <property type="match status" value="1"/>
</dbReference>
<proteinExistence type="inferred from homology"/>
<comment type="function">
    <text evidence="7">The glycine cleavage system catalyzes the degradation of glycine.</text>
</comment>
<dbReference type="EMBL" id="CP106877">
    <property type="protein sequence ID" value="WAA11440.1"/>
    <property type="molecule type" value="Genomic_DNA"/>
</dbReference>
<gene>
    <name evidence="7 11" type="primary">gcvT</name>
    <name evidence="11" type="ORF">OE105_07280</name>
</gene>
<dbReference type="KEGG" id="fhl:OE105_07280"/>
<evidence type="ECO:0000256" key="2">
    <source>
        <dbReference type="ARBA" id="ARBA00012616"/>
    </source>
</evidence>
<dbReference type="Gene3D" id="3.30.1360.120">
    <property type="entry name" value="Probable tRNA modification gtpase trme, domain 1"/>
    <property type="match status" value="1"/>
</dbReference>
<dbReference type="Proteomes" id="UP001164726">
    <property type="component" value="Chromosome"/>
</dbReference>
<dbReference type="PIRSF" id="PIRSF006487">
    <property type="entry name" value="GcvT"/>
    <property type="match status" value="1"/>
</dbReference>
<name>A0A9E8LXF0_9BACI</name>
<dbReference type="HAMAP" id="MF_00259">
    <property type="entry name" value="GcvT"/>
    <property type="match status" value="1"/>
</dbReference>
<dbReference type="InterPro" id="IPR028896">
    <property type="entry name" value="GcvT/YgfZ/DmdA"/>
</dbReference>
<dbReference type="FunFam" id="3.30.70.1400:FF:000001">
    <property type="entry name" value="Aminomethyltransferase"/>
    <property type="match status" value="1"/>
</dbReference>
<evidence type="ECO:0000256" key="3">
    <source>
        <dbReference type="ARBA" id="ARBA00022576"/>
    </source>
</evidence>
<dbReference type="GO" id="GO:0004047">
    <property type="term" value="F:aminomethyltransferase activity"/>
    <property type="evidence" value="ECO:0007669"/>
    <property type="project" value="UniProtKB-UniRule"/>
</dbReference>
<feature type="binding site" evidence="8">
    <location>
        <position position="199"/>
    </location>
    <ligand>
        <name>substrate</name>
    </ligand>
</feature>
<dbReference type="GO" id="GO:0019464">
    <property type="term" value="P:glycine decarboxylation via glycine cleavage system"/>
    <property type="evidence" value="ECO:0007669"/>
    <property type="project" value="UniProtKB-UniRule"/>
</dbReference>
<keyword evidence="12" id="KW-1185">Reference proteome</keyword>
<evidence type="ECO:0000313" key="11">
    <source>
        <dbReference type="EMBL" id="WAA11440.1"/>
    </source>
</evidence>
<evidence type="ECO:0000259" key="10">
    <source>
        <dbReference type="Pfam" id="PF08669"/>
    </source>
</evidence>
<dbReference type="Gene3D" id="3.30.70.1400">
    <property type="entry name" value="Aminomethyltransferase beta-barrel domains"/>
    <property type="match status" value="1"/>
</dbReference>
<dbReference type="SUPFAM" id="SSF101790">
    <property type="entry name" value="Aminomethyltransferase beta-barrel domain"/>
    <property type="match status" value="1"/>
</dbReference>
<dbReference type="InterPro" id="IPR006223">
    <property type="entry name" value="GcvT"/>
</dbReference>
<keyword evidence="3 7" id="KW-0032">Aminotransferase</keyword>
<organism evidence="11 12">
    <name type="scientific">Fervidibacillus halotolerans</name>
    <dbReference type="NCBI Taxonomy" id="2980027"/>
    <lineage>
        <taxon>Bacteria</taxon>
        <taxon>Bacillati</taxon>
        <taxon>Bacillota</taxon>
        <taxon>Bacilli</taxon>
        <taxon>Bacillales</taxon>
        <taxon>Bacillaceae</taxon>
        <taxon>Fervidibacillus</taxon>
    </lineage>
</organism>
<feature type="domain" description="Aminomethyltransferase C-terminal" evidence="10">
    <location>
        <begin position="286"/>
        <end position="363"/>
    </location>
</feature>
<dbReference type="PANTHER" id="PTHR43757">
    <property type="entry name" value="AMINOMETHYLTRANSFERASE"/>
    <property type="match status" value="1"/>
</dbReference>
<dbReference type="InterPro" id="IPR027266">
    <property type="entry name" value="TrmE/GcvT-like"/>
</dbReference>
<evidence type="ECO:0000256" key="8">
    <source>
        <dbReference type="PIRSR" id="PIRSR006487-1"/>
    </source>
</evidence>
<dbReference type="FunFam" id="2.40.30.110:FF:000003">
    <property type="entry name" value="Aminomethyltransferase"/>
    <property type="match status" value="1"/>
</dbReference>
<comment type="subunit">
    <text evidence="7">The glycine cleavage system is composed of four proteins: P, T, L and H.</text>
</comment>
<dbReference type="Gene3D" id="2.40.30.110">
    <property type="entry name" value="Aminomethyltransferase beta-barrel domains"/>
    <property type="match status" value="1"/>
</dbReference>
<accession>A0A9E8LXF0</accession>
<dbReference type="EC" id="2.1.2.10" evidence="2 7"/>
<dbReference type="InterPro" id="IPR029043">
    <property type="entry name" value="GcvT/YgfZ_C"/>
</dbReference>
<dbReference type="GO" id="GO:0008483">
    <property type="term" value="F:transaminase activity"/>
    <property type="evidence" value="ECO:0007669"/>
    <property type="project" value="UniProtKB-KW"/>
</dbReference>
<evidence type="ECO:0000313" key="12">
    <source>
        <dbReference type="Proteomes" id="UP001164726"/>
    </source>
</evidence>
<dbReference type="SUPFAM" id="SSF103025">
    <property type="entry name" value="Folate-binding domain"/>
    <property type="match status" value="1"/>
</dbReference>
<sequence length="367" mass="41401">MDKQKQTPLYDVYKEKGVKLIDFGGWQLPVQFTSIKEEHLAVRTKAGLFDVSHMGEILVSGKNSESFLQRLLTNDVSKLATGKAQYTLMCNEEGGTIDDLLVYRLSPTTFLLVVNAANTYKDYHWFLKQKSGDVTIEDKSDQYGQLAIQGPFAEGILQKLVKNISLSEIPFFGFRADVEIGEVKVMVSRSGYTGEDGFELYCRSEDTPYLWNLILTNGKKEGLLPCGLGARDTLRFEACLPLYGQELAEDISPIEAGLGFFVKTNKESDFFGKDVLQKQKQEGSPRKLVGLEMIDRGIPRHGYKVYDDEREIGFITSGTQSPLLKKNIALALIDAHYATSEEMYVEIRNKKLKAKIVPTPFYKRKKE</sequence>
<comment type="catalytic activity">
    <reaction evidence="6 7">
        <text>N(6)-[(R)-S(8)-aminomethyldihydrolipoyl]-L-lysyl-[protein] + (6S)-5,6,7,8-tetrahydrofolate = N(6)-[(R)-dihydrolipoyl]-L-lysyl-[protein] + (6R)-5,10-methylene-5,6,7,8-tetrahydrofolate + NH4(+)</text>
        <dbReference type="Rhea" id="RHEA:16945"/>
        <dbReference type="Rhea" id="RHEA-COMP:10475"/>
        <dbReference type="Rhea" id="RHEA-COMP:10492"/>
        <dbReference type="ChEBI" id="CHEBI:15636"/>
        <dbReference type="ChEBI" id="CHEBI:28938"/>
        <dbReference type="ChEBI" id="CHEBI:57453"/>
        <dbReference type="ChEBI" id="CHEBI:83100"/>
        <dbReference type="ChEBI" id="CHEBI:83143"/>
        <dbReference type="EC" id="2.1.2.10"/>
    </reaction>
</comment>
<dbReference type="GO" id="GO:0005960">
    <property type="term" value="C:glycine cleavage complex"/>
    <property type="evidence" value="ECO:0007669"/>
    <property type="project" value="InterPro"/>
</dbReference>
<dbReference type="InterPro" id="IPR006222">
    <property type="entry name" value="GCVT_N"/>
</dbReference>
<dbReference type="InterPro" id="IPR022903">
    <property type="entry name" value="GcvT_bac"/>
</dbReference>
<protein>
    <recommendedName>
        <fullName evidence="2 7">Aminomethyltransferase</fullName>
        <ecNumber evidence="2 7">2.1.2.10</ecNumber>
    </recommendedName>
    <alternativeName>
        <fullName evidence="5 7">Glycine cleavage system T protein</fullName>
    </alternativeName>
</protein>
<feature type="domain" description="GCVT N-terminal" evidence="9">
    <location>
        <begin position="9"/>
        <end position="266"/>
    </location>
</feature>
<dbReference type="NCBIfam" id="TIGR00528">
    <property type="entry name" value="gcvT"/>
    <property type="match status" value="1"/>
</dbReference>